<dbReference type="Proteomes" id="UP001162480">
    <property type="component" value="Chromosome 1"/>
</dbReference>
<keyword evidence="3" id="KW-1185">Reference proteome</keyword>
<evidence type="ECO:0000313" key="3">
    <source>
        <dbReference type="Proteomes" id="UP001162480"/>
    </source>
</evidence>
<reference evidence="2" key="1">
    <citation type="submission" date="2023-08" db="EMBL/GenBank/DDBJ databases">
        <authorList>
            <person name="Alioto T."/>
            <person name="Alioto T."/>
            <person name="Gomez Garrido J."/>
        </authorList>
    </citation>
    <scope>NUCLEOTIDE SEQUENCE</scope>
</reference>
<organism evidence="2 3">
    <name type="scientific">Octopus vulgaris</name>
    <name type="common">Common octopus</name>
    <dbReference type="NCBI Taxonomy" id="6645"/>
    <lineage>
        <taxon>Eukaryota</taxon>
        <taxon>Metazoa</taxon>
        <taxon>Spiralia</taxon>
        <taxon>Lophotrochozoa</taxon>
        <taxon>Mollusca</taxon>
        <taxon>Cephalopoda</taxon>
        <taxon>Coleoidea</taxon>
        <taxon>Octopodiformes</taxon>
        <taxon>Octopoda</taxon>
        <taxon>Incirrata</taxon>
        <taxon>Octopodidae</taxon>
        <taxon>Octopus</taxon>
    </lineage>
</organism>
<proteinExistence type="predicted"/>
<feature type="region of interest" description="Disordered" evidence="1">
    <location>
        <begin position="24"/>
        <end position="43"/>
    </location>
</feature>
<gene>
    <name evidence="2" type="ORF">OCTVUL_1B004466</name>
</gene>
<accession>A0AA36AG61</accession>
<dbReference type="EMBL" id="OX597814">
    <property type="protein sequence ID" value="CAI9714898.1"/>
    <property type="molecule type" value="Genomic_DNA"/>
</dbReference>
<protein>
    <submittedName>
        <fullName evidence="2">Uncharacterized protein</fullName>
    </submittedName>
</protein>
<dbReference type="AlphaFoldDB" id="A0AA36AG61"/>
<name>A0AA36AG61_OCTVU</name>
<evidence type="ECO:0000256" key="1">
    <source>
        <dbReference type="SAM" id="MobiDB-lite"/>
    </source>
</evidence>
<sequence>MGECSLRTSELIQMMTRVEFAKDITGPDSDVEPGDGVYHQDQERKGKCQTSAQFLPIDFLDPVEGKSTLSNGDNFQAESVPETRNEQEIILGKRVSYENMKNSLQVKVLALVIATLVAVVYKSHSCSDSAIAENDSAGDDIGDDSVVIVVAAVRNGGGGGEVE</sequence>
<evidence type="ECO:0000313" key="2">
    <source>
        <dbReference type="EMBL" id="CAI9714898.1"/>
    </source>
</evidence>